<keyword evidence="2" id="KW-0472">Membrane</keyword>
<dbReference type="Proteomes" id="UP000268684">
    <property type="component" value="Chromosome II"/>
</dbReference>
<gene>
    <name evidence="3" type="primary">ttgC_3</name>
    <name evidence="3" type="ORF">BSTAB16_5033</name>
</gene>
<keyword evidence="2" id="KW-1134">Transmembrane beta strand</keyword>
<dbReference type="NCBIfam" id="TIGR01845">
    <property type="entry name" value="outer_NodT"/>
    <property type="match status" value="1"/>
</dbReference>
<dbReference type="PROSITE" id="PS51257">
    <property type="entry name" value="PROKAR_LIPOPROTEIN"/>
    <property type="match status" value="1"/>
</dbReference>
<reference evidence="3 4" key="1">
    <citation type="submission" date="2017-11" db="EMBL/GenBank/DDBJ databases">
        <authorList>
            <person name="Seth-Smith MB H."/>
        </authorList>
    </citation>
    <scope>NUCLEOTIDE SEQUENCE [LARGE SCALE GENOMIC DNA]</scope>
    <source>
        <strain evidence="3">E</strain>
    </source>
</reference>
<keyword evidence="2 3" id="KW-0449">Lipoprotein</keyword>
<evidence type="ECO:0000313" key="3">
    <source>
        <dbReference type="EMBL" id="VBB14841.1"/>
    </source>
</evidence>
<name>A0AAJ5NHG8_9BURK</name>
<dbReference type="PANTHER" id="PTHR30203:SF33">
    <property type="entry name" value="BLR4455 PROTEIN"/>
    <property type="match status" value="1"/>
</dbReference>
<accession>A0AAJ5NHG8</accession>
<evidence type="ECO:0000256" key="2">
    <source>
        <dbReference type="RuleBase" id="RU362097"/>
    </source>
</evidence>
<dbReference type="InterPro" id="IPR010131">
    <property type="entry name" value="MdtP/NodT-like"/>
</dbReference>
<dbReference type="GO" id="GO:0005886">
    <property type="term" value="C:plasma membrane"/>
    <property type="evidence" value="ECO:0007669"/>
    <property type="project" value="UniProtKB-SubCell"/>
</dbReference>
<keyword evidence="4" id="KW-1185">Reference proteome</keyword>
<proteinExistence type="inferred from homology"/>
<dbReference type="EMBL" id="LR025743">
    <property type="protein sequence ID" value="VBB14841.1"/>
    <property type="molecule type" value="Genomic_DNA"/>
</dbReference>
<keyword evidence="2" id="KW-0732">Signal</keyword>
<feature type="chain" id="PRO_5042315698" description="RND transporter" evidence="2">
    <location>
        <begin position="24"/>
        <end position="490"/>
    </location>
</feature>
<dbReference type="Gene3D" id="2.20.200.10">
    <property type="entry name" value="Outer membrane efflux proteins (OEP)"/>
    <property type="match status" value="1"/>
</dbReference>
<evidence type="ECO:0000313" key="4">
    <source>
        <dbReference type="Proteomes" id="UP000268684"/>
    </source>
</evidence>
<protein>
    <recommendedName>
        <fullName evidence="5">RND transporter</fullName>
    </recommendedName>
</protein>
<organism evidence="3 4">
    <name type="scientific">Burkholderia stabilis</name>
    <dbReference type="NCBI Taxonomy" id="95485"/>
    <lineage>
        <taxon>Bacteria</taxon>
        <taxon>Pseudomonadati</taxon>
        <taxon>Pseudomonadota</taxon>
        <taxon>Betaproteobacteria</taxon>
        <taxon>Burkholderiales</taxon>
        <taxon>Burkholderiaceae</taxon>
        <taxon>Burkholderia</taxon>
        <taxon>Burkholderia cepacia complex</taxon>
    </lineage>
</organism>
<sequence length="490" mass="52029">MANPRRLCAMLASIAFLSACSFAPVYHAPQTMLPAQFKEAGGWQAAKPADRIARDGWWKAFHDPVLDRLEAQVAAANPDVAAAVARHDEAGALFDQARSGLFLTIGVGAQISSNRQSATRPLRGSNQPNVYGSNTLDAGFDYDLDLWGKVRNEVAAGRANAQASADDLASVQLSLQASLANAYFSLRGLDQQQQLLSDTIDTYQRALQLTMSRHAGGIASDLDVSRAQTQLDSARASAEDIRARRALYEHAIATLTGVPASSFSLAPDLSTGYLPTIPAGIPATLLQRRPDVAAAERRMAAANAQIGVVRAAFFPDITLGLIGGYQSSGLGHWLSAPNEIWSLGPNLALTLFDGGRRQALTDQAHAKLAENGAQYRAVVLAACQQVEDNLALTHHLGDEADREQEALDAAERTLQLSMSRYRDGVVSYLDVVTAQTTELNTKVAMLELNTRRQLASVGLIAALGGGWATDEAAGAAEAKAPVALPAHSTT</sequence>
<keyword evidence="2" id="KW-0564">Palmitate</keyword>
<dbReference type="AlphaFoldDB" id="A0AAJ5NHG8"/>
<dbReference type="Pfam" id="PF02321">
    <property type="entry name" value="OEP"/>
    <property type="match status" value="2"/>
</dbReference>
<comment type="similarity">
    <text evidence="1 2">Belongs to the outer membrane factor (OMF) (TC 1.B.17) family.</text>
</comment>
<evidence type="ECO:0008006" key="5">
    <source>
        <dbReference type="Google" id="ProtNLM"/>
    </source>
</evidence>
<dbReference type="GeneID" id="71057463"/>
<comment type="subcellular location">
    <subcellularLocation>
        <location evidence="2">Cell membrane</location>
        <topology evidence="2">Lipid-anchor</topology>
    </subcellularLocation>
</comment>
<evidence type="ECO:0000256" key="1">
    <source>
        <dbReference type="ARBA" id="ARBA00007613"/>
    </source>
</evidence>
<dbReference type="PANTHER" id="PTHR30203">
    <property type="entry name" value="OUTER MEMBRANE CATION EFFLUX PROTEIN"/>
    <property type="match status" value="1"/>
</dbReference>
<dbReference type="InterPro" id="IPR003423">
    <property type="entry name" value="OMP_efflux"/>
</dbReference>
<keyword evidence="2" id="KW-0812">Transmembrane</keyword>
<dbReference type="RefSeq" id="WP_122170229.1">
    <property type="nucleotide sequence ID" value="NZ_LR025743.1"/>
</dbReference>
<dbReference type="GO" id="GO:0015562">
    <property type="term" value="F:efflux transmembrane transporter activity"/>
    <property type="evidence" value="ECO:0007669"/>
    <property type="project" value="InterPro"/>
</dbReference>
<dbReference type="Gene3D" id="1.20.1600.10">
    <property type="entry name" value="Outer membrane efflux proteins (OEP)"/>
    <property type="match status" value="1"/>
</dbReference>
<feature type="signal peptide" evidence="2">
    <location>
        <begin position="1"/>
        <end position="23"/>
    </location>
</feature>
<dbReference type="SUPFAM" id="SSF56954">
    <property type="entry name" value="Outer membrane efflux proteins (OEP)"/>
    <property type="match status" value="1"/>
</dbReference>